<evidence type="ECO:0000313" key="1">
    <source>
        <dbReference type="EMBL" id="KAF3686738.1"/>
    </source>
</evidence>
<dbReference type="EMBL" id="CM015713">
    <property type="protein sequence ID" value="KAF3686738.1"/>
    <property type="molecule type" value="Genomic_DNA"/>
</dbReference>
<organism evidence="1 2">
    <name type="scientific">Channa argus</name>
    <name type="common">Northern snakehead</name>
    <name type="synonym">Ophicephalus argus</name>
    <dbReference type="NCBI Taxonomy" id="215402"/>
    <lineage>
        <taxon>Eukaryota</taxon>
        <taxon>Metazoa</taxon>
        <taxon>Chordata</taxon>
        <taxon>Craniata</taxon>
        <taxon>Vertebrata</taxon>
        <taxon>Euteleostomi</taxon>
        <taxon>Actinopterygii</taxon>
        <taxon>Neopterygii</taxon>
        <taxon>Teleostei</taxon>
        <taxon>Neoteleostei</taxon>
        <taxon>Acanthomorphata</taxon>
        <taxon>Anabantaria</taxon>
        <taxon>Anabantiformes</taxon>
        <taxon>Channoidei</taxon>
        <taxon>Channidae</taxon>
        <taxon>Channa</taxon>
    </lineage>
</organism>
<keyword evidence="2" id="KW-1185">Reference proteome</keyword>
<protein>
    <submittedName>
        <fullName evidence="1">Uncharacterized protein</fullName>
    </submittedName>
</protein>
<dbReference type="AlphaFoldDB" id="A0A6G1P9M2"/>
<name>A0A6G1P9M2_CHAAH</name>
<reference evidence="2" key="2">
    <citation type="submission" date="2019-02" db="EMBL/GenBank/DDBJ databases">
        <title>Opniocepnalus argus Var Kimnra genome.</title>
        <authorList>
            <person name="Zhou C."/>
            <person name="Xiao S."/>
        </authorList>
    </citation>
    <scope>NUCLEOTIDE SEQUENCE [LARGE SCALE GENOMIC DNA]</scope>
</reference>
<accession>A0A6G1P9M2</accession>
<reference evidence="1 2" key="1">
    <citation type="submission" date="2019-02" db="EMBL/GenBank/DDBJ databases">
        <title>Opniocepnalus argus genome.</title>
        <authorList>
            <person name="Zhou C."/>
            <person name="Xiao S."/>
        </authorList>
    </citation>
    <scope>NUCLEOTIDE SEQUENCE [LARGE SCALE GENOMIC DNA]</scope>
    <source>
        <strain evidence="1">OARG1902GOOAL</strain>
        <tissue evidence="1">Muscle</tissue>
    </source>
</reference>
<gene>
    <name evidence="1" type="ORF">EXN66_Car002410</name>
</gene>
<evidence type="ECO:0000313" key="2">
    <source>
        <dbReference type="Proteomes" id="UP000503349"/>
    </source>
</evidence>
<sequence length="51" mass="6030">MGLGFQRWLDKFTTHTAANTQSKIYAQADNQVSFSRLIKFKWPRYHLLKEG</sequence>
<dbReference type="Proteomes" id="UP000503349">
    <property type="component" value="Chromosome 2"/>
</dbReference>
<proteinExistence type="predicted"/>